<dbReference type="AlphaFoldDB" id="A0A2M9A6Y7"/>
<sequence>MYISGMVNSKALLSNDGEYISFSFNGRTIRFKGPYSLVRIARVKEWDNGYLVVDAVYSHSQDKLVEDYIDMVPILENLYIDPKLFLKPIKSVEVENVRATA</sequence>
<dbReference type="Pfam" id="PF24849">
    <property type="entry name" value="DUF7724"/>
    <property type="match status" value="1"/>
</dbReference>
<gene>
    <name evidence="2" type="ORF">BGX16_1369</name>
</gene>
<evidence type="ECO:0000313" key="3">
    <source>
        <dbReference type="Proteomes" id="UP000231134"/>
    </source>
</evidence>
<reference evidence="2 3" key="1">
    <citation type="submission" date="2017-11" db="EMBL/GenBank/DDBJ databases">
        <title>Animal gut microbial communities from fecal samples from Wisconsin, USA.</title>
        <authorList>
            <person name="Neumann A."/>
        </authorList>
    </citation>
    <scope>NUCLEOTIDE SEQUENCE [LARGE SCALE GENOMIC DNA]</scope>
    <source>
        <strain evidence="2 3">UWS3</strain>
    </source>
</reference>
<comment type="caution">
    <text evidence="2">The sequence shown here is derived from an EMBL/GenBank/DDBJ whole genome shotgun (WGS) entry which is preliminary data.</text>
</comment>
<evidence type="ECO:0000313" key="2">
    <source>
        <dbReference type="EMBL" id="PJJ41403.1"/>
    </source>
</evidence>
<dbReference type="Proteomes" id="UP000231134">
    <property type="component" value="Unassembled WGS sequence"/>
</dbReference>
<accession>A0A2M9A6Y7</accession>
<name>A0A2M9A6Y7_9BACT</name>
<keyword evidence="3" id="KW-1185">Reference proteome</keyword>
<protein>
    <recommendedName>
        <fullName evidence="1">DUF7724 domain-containing protein</fullName>
    </recommendedName>
</protein>
<proteinExistence type="predicted"/>
<dbReference type="EMBL" id="PGEX01000001">
    <property type="protein sequence ID" value="PJJ41403.1"/>
    <property type="molecule type" value="Genomic_DNA"/>
</dbReference>
<feature type="domain" description="DUF7724" evidence="1">
    <location>
        <begin position="10"/>
        <end position="96"/>
    </location>
</feature>
<evidence type="ECO:0000259" key="1">
    <source>
        <dbReference type="Pfam" id="PF24849"/>
    </source>
</evidence>
<dbReference type="InterPro" id="IPR056141">
    <property type="entry name" value="DUF7724"/>
</dbReference>
<organism evidence="2 3">
    <name type="scientific">Hallerella succinigenes</name>
    <dbReference type="NCBI Taxonomy" id="1896222"/>
    <lineage>
        <taxon>Bacteria</taxon>
        <taxon>Pseudomonadati</taxon>
        <taxon>Fibrobacterota</taxon>
        <taxon>Fibrobacteria</taxon>
        <taxon>Fibrobacterales</taxon>
        <taxon>Fibrobacteraceae</taxon>
        <taxon>Hallerella</taxon>
    </lineage>
</organism>